<dbReference type="Proteomes" id="UP000049077">
    <property type="component" value="Unassembled WGS sequence"/>
</dbReference>
<name>A0A822MXT3_9VIBR</name>
<dbReference type="AlphaFoldDB" id="A0A822MXT3"/>
<dbReference type="EMBL" id="CCJV01000094">
    <property type="protein sequence ID" value="CDT49640.1"/>
    <property type="molecule type" value="Genomic_DNA"/>
</dbReference>
<keyword evidence="3" id="KW-1185">Reference proteome</keyword>
<protein>
    <submittedName>
        <fullName evidence="1">Uncharacterized protein</fullName>
    </submittedName>
</protein>
<evidence type="ECO:0000313" key="1">
    <source>
        <dbReference type="EMBL" id="CDT49640.1"/>
    </source>
</evidence>
<evidence type="ECO:0000313" key="3">
    <source>
        <dbReference type="Proteomes" id="UP000049077"/>
    </source>
</evidence>
<gene>
    <name evidence="2" type="ORF">VCR4J5_770003</name>
    <name evidence="1" type="ORF">VCR5J5_340066</name>
</gene>
<dbReference type="Proteomes" id="UP000049495">
    <property type="component" value="Unassembled WGS sequence"/>
</dbReference>
<evidence type="ECO:0000313" key="4">
    <source>
        <dbReference type="Proteomes" id="UP000049495"/>
    </source>
</evidence>
<dbReference type="EMBL" id="CCJX01000165">
    <property type="protein sequence ID" value="CDT64808.1"/>
    <property type="molecule type" value="Genomic_DNA"/>
</dbReference>
<sequence length="66" mass="7881">MFFEGETTYTLLIAVFCRYLEKQNVSYKKAASIEVIRTYGIAHKAKNRLRDEQQLTTKYRLIIKYN</sequence>
<reference evidence="4" key="1">
    <citation type="submission" date="2014-06" db="EMBL/GenBank/DDBJ databases">
        <authorList>
            <person name="Le Roux Frederique"/>
        </authorList>
    </citation>
    <scope>NUCLEOTIDE SEQUENCE [LARGE SCALE GENOMIC DNA]</scope>
    <source>
        <strain evidence="4">J5-5</strain>
    </source>
</reference>
<reference evidence="1 3" key="2">
    <citation type="submission" date="2014-06" db="EMBL/GenBank/DDBJ databases">
        <authorList>
            <person name="Le Roux F."/>
        </authorList>
    </citation>
    <scope>NUCLEOTIDE SEQUENCE</scope>
    <source>
        <strain evidence="2 3">J5-4</strain>
        <strain evidence="1">J5-5</strain>
    </source>
</reference>
<comment type="caution">
    <text evidence="1">The sequence shown here is derived from an EMBL/GenBank/DDBJ whole genome shotgun (WGS) entry which is preliminary data.</text>
</comment>
<accession>A0A822MXT3</accession>
<proteinExistence type="predicted"/>
<evidence type="ECO:0000313" key="2">
    <source>
        <dbReference type="EMBL" id="CDT64808.1"/>
    </source>
</evidence>
<organism evidence="1 4">
    <name type="scientific">Vibrio crassostreae</name>
    <dbReference type="NCBI Taxonomy" id="246167"/>
    <lineage>
        <taxon>Bacteria</taxon>
        <taxon>Pseudomonadati</taxon>
        <taxon>Pseudomonadota</taxon>
        <taxon>Gammaproteobacteria</taxon>
        <taxon>Vibrionales</taxon>
        <taxon>Vibrionaceae</taxon>
        <taxon>Vibrio</taxon>
    </lineage>
</organism>